<dbReference type="STRING" id="443152.MDG893_17967"/>
<dbReference type="Proteomes" id="UP000005856">
    <property type="component" value="Unassembled WGS sequence"/>
</dbReference>
<dbReference type="EMBL" id="ABCP01000006">
    <property type="protein sequence ID" value="EDM48454.1"/>
    <property type="molecule type" value="Genomic_DNA"/>
</dbReference>
<protein>
    <recommendedName>
        <fullName evidence="5">Methylamine utilization protein</fullName>
    </recommendedName>
</protein>
<feature type="region of interest" description="Disordered" evidence="1">
    <location>
        <begin position="196"/>
        <end position="221"/>
    </location>
</feature>
<dbReference type="InterPro" id="IPR034242">
    <property type="entry name" value="MauL"/>
</dbReference>
<dbReference type="InterPro" id="IPR008972">
    <property type="entry name" value="Cupredoxin"/>
</dbReference>
<evidence type="ECO:0000313" key="3">
    <source>
        <dbReference type="EMBL" id="EDM48454.1"/>
    </source>
</evidence>
<dbReference type="CDD" id="cd04221">
    <property type="entry name" value="MauL"/>
    <property type="match status" value="1"/>
</dbReference>
<proteinExistence type="predicted"/>
<comment type="caution">
    <text evidence="3">The sequence shown here is derived from an EMBL/GenBank/DDBJ whole genome shotgun (WGS) entry which is preliminary data.</text>
</comment>
<accession>A6EY46</accession>
<evidence type="ECO:0000256" key="2">
    <source>
        <dbReference type="SAM" id="SignalP"/>
    </source>
</evidence>
<dbReference type="RefSeq" id="WP_007152945.1">
    <property type="nucleotide sequence ID" value="NZ_ABCP01000006.1"/>
</dbReference>
<gene>
    <name evidence="3" type="ORF">MDG893_17967</name>
</gene>
<dbReference type="SUPFAM" id="SSF49503">
    <property type="entry name" value="Cupredoxins"/>
    <property type="match status" value="1"/>
</dbReference>
<evidence type="ECO:0000313" key="4">
    <source>
        <dbReference type="Proteomes" id="UP000005856"/>
    </source>
</evidence>
<dbReference type="AlphaFoldDB" id="A6EY46"/>
<evidence type="ECO:0008006" key="5">
    <source>
        <dbReference type="Google" id="ProtNLM"/>
    </source>
</evidence>
<name>A6EY46_9GAMM</name>
<keyword evidence="4" id="KW-1185">Reference proteome</keyword>
<dbReference type="OrthoDB" id="9772097at2"/>
<organism evidence="3 4">
    <name type="scientific">Marinobacter algicola DG893</name>
    <dbReference type="NCBI Taxonomy" id="443152"/>
    <lineage>
        <taxon>Bacteria</taxon>
        <taxon>Pseudomonadati</taxon>
        <taxon>Pseudomonadota</taxon>
        <taxon>Gammaproteobacteria</taxon>
        <taxon>Pseudomonadales</taxon>
        <taxon>Marinobacteraceae</taxon>
        <taxon>Marinobacter</taxon>
    </lineage>
</organism>
<feature type="signal peptide" evidence="2">
    <location>
        <begin position="1"/>
        <end position="19"/>
    </location>
</feature>
<feature type="chain" id="PRO_5002696290" description="Methylamine utilization protein" evidence="2">
    <location>
        <begin position="20"/>
        <end position="221"/>
    </location>
</feature>
<sequence length="221" mass="24335">MYKLTVTLFLLLGGSLCDGAETNTIPLQLTDSLSGTPVANAVVILENGPSESPVEAEIVQKNRNFHPHTLIIPKYSRVDFPNQDNTQHHVYSFSPAKAFNIELYAGRPTEPVVFDKTGVVEIGCNIHDHMQAFILVTDSAPSGRTDEQGRLTVEIPPPADSDSGTQTGLLVWHPRLTDNTRMARFTVGKPYPESLELSVELSPEPTSDDPLDGLQERFREL</sequence>
<reference evidence="3 4" key="1">
    <citation type="submission" date="2007-06" db="EMBL/GenBank/DDBJ databases">
        <authorList>
            <person name="Green D."/>
            <person name="Ferriera S."/>
            <person name="Johnson J."/>
            <person name="Kravitz S."/>
            <person name="Beeson K."/>
            <person name="Sutton G."/>
            <person name="Rogers Y.-H."/>
            <person name="Friedman R."/>
            <person name="Frazier M."/>
            <person name="Venter J.C."/>
        </authorList>
    </citation>
    <scope>NUCLEOTIDE SEQUENCE [LARGE SCALE GENOMIC DNA]</scope>
    <source>
        <strain evidence="3 4">DG893</strain>
    </source>
</reference>
<keyword evidence="2" id="KW-0732">Signal</keyword>
<dbReference type="Gene3D" id="2.60.40.420">
    <property type="entry name" value="Cupredoxins - blue copper proteins"/>
    <property type="match status" value="1"/>
</dbReference>
<dbReference type="eggNOG" id="COG3794">
    <property type="taxonomic scope" value="Bacteria"/>
</dbReference>
<feature type="compositionally biased region" description="Low complexity" evidence="1">
    <location>
        <begin position="196"/>
        <end position="205"/>
    </location>
</feature>
<evidence type="ECO:0000256" key="1">
    <source>
        <dbReference type="SAM" id="MobiDB-lite"/>
    </source>
</evidence>